<accession>A0AAN9W502</accession>
<sequence>MRRMEGKSAQKLQCFQAALSSPHHDTRLHSSEPSGADSYGICAARTLPETTLRNHYNYHRSNTQHCECNWRVNDNHCCSDKN</sequence>
<reference evidence="1 2" key="1">
    <citation type="submission" date="2024-03" db="EMBL/GenBank/DDBJ databases">
        <title>The genome assembly and annotation of the cricket Gryllus longicercus Weissman &amp; Gray.</title>
        <authorList>
            <person name="Szrajer S."/>
            <person name="Gray D."/>
            <person name="Ylla G."/>
        </authorList>
    </citation>
    <scope>NUCLEOTIDE SEQUENCE [LARGE SCALE GENOMIC DNA]</scope>
    <source>
        <strain evidence="1">DAG 2021-001</strain>
        <tissue evidence="1">Whole body minus gut</tissue>
    </source>
</reference>
<evidence type="ECO:0000313" key="1">
    <source>
        <dbReference type="EMBL" id="KAK7874271.1"/>
    </source>
</evidence>
<dbReference type="EMBL" id="JAZDUA010000004">
    <property type="protein sequence ID" value="KAK7874271.1"/>
    <property type="molecule type" value="Genomic_DNA"/>
</dbReference>
<organism evidence="1 2">
    <name type="scientific">Gryllus longicercus</name>
    <dbReference type="NCBI Taxonomy" id="2509291"/>
    <lineage>
        <taxon>Eukaryota</taxon>
        <taxon>Metazoa</taxon>
        <taxon>Ecdysozoa</taxon>
        <taxon>Arthropoda</taxon>
        <taxon>Hexapoda</taxon>
        <taxon>Insecta</taxon>
        <taxon>Pterygota</taxon>
        <taxon>Neoptera</taxon>
        <taxon>Polyneoptera</taxon>
        <taxon>Orthoptera</taxon>
        <taxon>Ensifera</taxon>
        <taxon>Gryllidea</taxon>
        <taxon>Grylloidea</taxon>
        <taxon>Gryllidae</taxon>
        <taxon>Gryllinae</taxon>
        <taxon>Gryllus</taxon>
    </lineage>
</organism>
<keyword evidence="2" id="KW-1185">Reference proteome</keyword>
<evidence type="ECO:0000313" key="2">
    <source>
        <dbReference type="Proteomes" id="UP001378592"/>
    </source>
</evidence>
<dbReference type="AlphaFoldDB" id="A0AAN9W502"/>
<proteinExistence type="predicted"/>
<dbReference type="Proteomes" id="UP001378592">
    <property type="component" value="Unassembled WGS sequence"/>
</dbReference>
<comment type="caution">
    <text evidence="1">The sequence shown here is derived from an EMBL/GenBank/DDBJ whole genome shotgun (WGS) entry which is preliminary data.</text>
</comment>
<protein>
    <submittedName>
        <fullName evidence="1">Uncharacterized protein</fullName>
    </submittedName>
</protein>
<gene>
    <name evidence="1" type="ORF">R5R35_006306</name>
</gene>
<name>A0AAN9W502_9ORTH</name>